<keyword evidence="2" id="KW-0946">Virion</keyword>
<dbReference type="InterPro" id="IPR014872">
    <property type="entry name" value="Dicistrovirus_capsid-polyPr_C"/>
</dbReference>
<reference evidence="5" key="1">
    <citation type="submission" date="2020-11" db="EMBL/GenBank/DDBJ databases">
        <title>Viral genomes from river ports along the Yangtze River in China.</title>
        <authorList>
            <person name="Lu J."/>
            <person name="Shen Q."/>
            <person name="Yang S."/>
            <person name="Zhang W."/>
        </authorList>
    </citation>
    <scope>NUCLEOTIDE SEQUENCE</scope>
    <source>
        <strain evidence="5">3nj-RDRP-3</strain>
    </source>
</reference>
<dbReference type="InterPro" id="IPR033703">
    <property type="entry name" value="Rhv-like"/>
</dbReference>
<dbReference type="GO" id="GO:0005198">
    <property type="term" value="F:structural molecule activity"/>
    <property type="evidence" value="ECO:0007669"/>
    <property type="project" value="InterPro"/>
</dbReference>
<evidence type="ECO:0000256" key="2">
    <source>
        <dbReference type="ARBA" id="ARBA00022844"/>
    </source>
</evidence>
<dbReference type="CDD" id="cd00205">
    <property type="entry name" value="rhv_like"/>
    <property type="match status" value="2"/>
</dbReference>
<dbReference type="GO" id="GO:0044423">
    <property type="term" value="C:virion component"/>
    <property type="evidence" value="ECO:0007669"/>
    <property type="project" value="UniProtKB-KW"/>
</dbReference>
<feature type="domain" description="Dicistrovirus capsid-polyprotein C-terminal" evidence="4">
    <location>
        <begin position="858"/>
        <end position="1063"/>
    </location>
</feature>
<dbReference type="InterPro" id="IPR001676">
    <property type="entry name" value="Picornavirus_capsid"/>
</dbReference>
<dbReference type="Pfam" id="PF08762">
    <property type="entry name" value="CRPV_capsid"/>
    <property type="match status" value="1"/>
</dbReference>
<protein>
    <recommendedName>
        <fullName evidence="6">Structural polyprotein</fullName>
    </recommendedName>
</protein>
<proteinExistence type="predicted"/>
<accession>A0A893A5F8</accession>
<evidence type="ECO:0000259" key="4">
    <source>
        <dbReference type="Pfam" id="PF08762"/>
    </source>
</evidence>
<evidence type="ECO:0000259" key="3">
    <source>
        <dbReference type="Pfam" id="PF00073"/>
    </source>
</evidence>
<sequence>MQILTLQDEGVNETMVAPIVKTSIDPTVIKGATAETKTHRIPDFLNRLYQIDSFNWAKTDIRGQVLKTYRFPDVLLAIPNIREKISRFYAMRGGIEFVVLVQNQKFQAGNLLISYLPNAKYNIVKKAVHDSGLQGIVSRSGSPRVNLDLMDGTRASLSVPFSSPFVFYNLLNEEGTIGDMYISVYSVLQDIAASGTVSVRVYARFVDADPEFPTGELPAITNQTPTLTRSIESFMERPSRKALDVAKQQIESILKRIDAGELVLQVNTNLSASGFKQKALPKMASSNDSDLTHILSTHSNNSLLPMSSSGKASSNEMDFQEMLRIPCYYDAFSISTADSASTNKWSVSVSPFVPPNITNTDSSISADYIFALANLFKKWRGGITYRFRAVKTRFHSVRVRVWFSAGSSSQNLVNRDSVYSKIVDLEVENSFTMEIPYIHPFNWLNTQGGATSLGLIGVDVENPMVAPETVADSIDIVVDRFASEDFKFSLPTSMNYFPFNPTVRPANRKPKVTPKIEPQPVSIIIPDKIPTNDFVSSLNNFPDNLKKYVRENLSSFSMSGLAALNEFAKHDGNISNLLSGDLRTNINIINEALRPKHIELRTVDGNNLEILRLPSHPKPFPTYDIQVNMESAASSADVRLKVSKPIIECNKIMSTNLYHSMLSGAWVMSGVPWFKFFPTVLFAEVALRLTLDLACNIYNKFLAFKKDLTKEGIHPNPGPSIFISDVLSASNSPVISSPYFGPQVIYLNAWAGAAQASPNTIFANLSINGESYGSFQPSQFSGLTVKFNFDKYAVPVITITPSGSIGTNTIRMNFMFSTATNNQYVIQVNNSEQDSEREGISDHMLTNPIICKQLEPYCVGNSITNVKDMIGRSTLYEQASPTDTRTIHLLPHAFGICDKDAGGTIQISGTDNLSYFANFYTFARGGVNFRLQTTGAPYRVLINPNNDIDQTANETFNLLEQSGDGISVAEEIYSSNLMQQSINTNVEGFGEFQIPFYSSTYCYSINPQYLIEINKAVTEFTHPDTHVLIFPQGNLTDIVAFRNAASDFEFSYLSGPPVLLKITP</sequence>
<feature type="domain" description="Picornavirus capsid" evidence="3">
    <location>
        <begin position="46"/>
        <end position="172"/>
    </location>
</feature>
<dbReference type="Gene3D" id="2.60.120.20">
    <property type="match status" value="3"/>
</dbReference>
<name>A0A893A5F8_9VIRU</name>
<evidence type="ECO:0000256" key="1">
    <source>
        <dbReference type="ARBA" id="ARBA00004328"/>
    </source>
</evidence>
<dbReference type="InterPro" id="IPR029053">
    <property type="entry name" value="Viral_coat"/>
</dbReference>
<dbReference type="SUPFAM" id="SSF88633">
    <property type="entry name" value="Positive stranded ssRNA viruses"/>
    <property type="match status" value="3"/>
</dbReference>
<organism evidence="5">
    <name type="scientific">Riboviria sp</name>
    <dbReference type="NCBI Taxonomy" id="2585031"/>
    <lineage>
        <taxon>Viruses</taxon>
        <taxon>Riboviria</taxon>
    </lineage>
</organism>
<dbReference type="Pfam" id="PF00073">
    <property type="entry name" value="Rhv"/>
    <property type="match status" value="1"/>
</dbReference>
<comment type="subcellular location">
    <subcellularLocation>
        <location evidence="1">Virion</location>
    </subcellularLocation>
</comment>
<dbReference type="EMBL" id="MW347392">
    <property type="protein sequence ID" value="QRQ90168.1"/>
    <property type="molecule type" value="Genomic_RNA"/>
</dbReference>
<evidence type="ECO:0000313" key="5">
    <source>
        <dbReference type="EMBL" id="QRQ90168.1"/>
    </source>
</evidence>
<evidence type="ECO:0008006" key="6">
    <source>
        <dbReference type="Google" id="ProtNLM"/>
    </source>
</evidence>